<dbReference type="InterPro" id="IPR015915">
    <property type="entry name" value="Kelch-typ_b-propeller"/>
</dbReference>
<sequence>MCWTYYSDGNRCMTFDGQVASILPARSNFRHNWAVMCSKDGALYGGGGTKESGVANKLEIYRDGQWRYSSDWDYPGNSLTNANCVTVPEGVLFFNFDRSSYLFNTERETWKFVGNAYVAESTLRYVKGEIWSFQGFYSNYNVKINWNGIAVEEGEKVILPNMYKISFPIVIDQDEYNLIC</sequence>
<dbReference type="EMBL" id="OU015568">
    <property type="protein sequence ID" value="CAG5084698.1"/>
    <property type="molecule type" value="Genomic_DNA"/>
</dbReference>
<protein>
    <submittedName>
        <fullName evidence="1">Oidioi.mRNA.OKI2018_I69.PAR.g10714.t1.cds</fullName>
    </submittedName>
</protein>
<evidence type="ECO:0000313" key="2">
    <source>
        <dbReference type="Proteomes" id="UP001158576"/>
    </source>
</evidence>
<keyword evidence="2" id="KW-1185">Reference proteome</keyword>
<dbReference type="Proteomes" id="UP001158576">
    <property type="component" value="Chromosome PAR"/>
</dbReference>
<gene>
    <name evidence="1" type="ORF">OKIOD_LOCUS2272</name>
</gene>
<organism evidence="1 2">
    <name type="scientific">Oikopleura dioica</name>
    <name type="common">Tunicate</name>
    <dbReference type="NCBI Taxonomy" id="34765"/>
    <lineage>
        <taxon>Eukaryota</taxon>
        <taxon>Metazoa</taxon>
        <taxon>Chordata</taxon>
        <taxon>Tunicata</taxon>
        <taxon>Appendicularia</taxon>
        <taxon>Copelata</taxon>
        <taxon>Oikopleuridae</taxon>
        <taxon>Oikopleura</taxon>
    </lineage>
</organism>
<accession>A0ABN7RV82</accession>
<dbReference type="SUPFAM" id="SSF117281">
    <property type="entry name" value="Kelch motif"/>
    <property type="match status" value="1"/>
</dbReference>
<proteinExistence type="predicted"/>
<evidence type="ECO:0000313" key="1">
    <source>
        <dbReference type="EMBL" id="CAG5084698.1"/>
    </source>
</evidence>
<reference evidence="1 2" key="1">
    <citation type="submission" date="2021-04" db="EMBL/GenBank/DDBJ databases">
        <authorList>
            <person name="Bliznina A."/>
        </authorList>
    </citation>
    <scope>NUCLEOTIDE SEQUENCE [LARGE SCALE GENOMIC DNA]</scope>
</reference>
<name>A0ABN7RV82_OIKDI</name>